<comment type="similarity">
    <text evidence="2">Belongs to the MscS (TC 1.A.23) family.</text>
</comment>
<comment type="subcellular location">
    <subcellularLocation>
        <location evidence="1">Membrane</location>
        <topology evidence="1">Multi-pass membrane protein</topology>
    </subcellularLocation>
</comment>
<evidence type="ECO:0000313" key="5">
    <source>
        <dbReference type="Proteomes" id="UP000631114"/>
    </source>
</evidence>
<protein>
    <recommendedName>
        <fullName evidence="3">Mechanosensitive channel protein 2/3 transmembrane domain-containing protein</fullName>
    </recommendedName>
</protein>
<dbReference type="InterPro" id="IPR045042">
    <property type="entry name" value="YnaI-like"/>
</dbReference>
<dbReference type="AlphaFoldDB" id="A0A835LL84"/>
<comment type="caution">
    <text evidence="4">The sequence shown here is derived from an EMBL/GenBank/DDBJ whole genome shotgun (WGS) entry which is preliminary data.</text>
</comment>
<accession>A0A835LL84</accession>
<keyword evidence="5" id="KW-1185">Reference proteome</keyword>
<evidence type="ECO:0000256" key="1">
    <source>
        <dbReference type="ARBA" id="ARBA00004141"/>
    </source>
</evidence>
<dbReference type="Pfam" id="PF25237">
    <property type="entry name" value="MSL2_3"/>
    <property type="match status" value="1"/>
</dbReference>
<name>A0A835LL84_9MAGN</name>
<dbReference type="Gene3D" id="1.10.287.1260">
    <property type="match status" value="1"/>
</dbReference>
<evidence type="ECO:0000256" key="2">
    <source>
        <dbReference type="ARBA" id="ARBA00008017"/>
    </source>
</evidence>
<organism evidence="4 5">
    <name type="scientific">Coptis chinensis</name>
    <dbReference type="NCBI Taxonomy" id="261450"/>
    <lineage>
        <taxon>Eukaryota</taxon>
        <taxon>Viridiplantae</taxon>
        <taxon>Streptophyta</taxon>
        <taxon>Embryophyta</taxon>
        <taxon>Tracheophyta</taxon>
        <taxon>Spermatophyta</taxon>
        <taxon>Magnoliopsida</taxon>
        <taxon>Ranunculales</taxon>
        <taxon>Ranunculaceae</taxon>
        <taxon>Coptidoideae</taxon>
        <taxon>Coptis</taxon>
    </lineage>
</organism>
<dbReference type="OrthoDB" id="1737516at2759"/>
<dbReference type="EMBL" id="JADFTS010000007">
    <property type="protein sequence ID" value="KAF9596632.1"/>
    <property type="molecule type" value="Genomic_DNA"/>
</dbReference>
<feature type="domain" description="Mechanosensitive channel protein 2/3 transmembrane" evidence="3">
    <location>
        <begin position="137"/>
        <end position="266"/>
    </location>
</feature>
<proteinExistence type="inferred from homology"/>
<evidence type="ECO:0000313" key="4">
    <source>
        <dbReference type="EMBL" id="KAF9596632.1"/>
    </source>
</evidence>
<reference evidence="4 5" key="1">
    <citation type="submission" date="2020-10" db="EMBL/GenBank/DDBJ databases">
        <title>The Coptis chinensis genome and diversification of protoberbering-type alkaloids.</title>
        <authorList>
            <person name="Wang B."/>
            <person name="Shu S."/>
            <person name="Song C."/>
            <person name="Liu Y."/>
        </authorList>
    </citation>
    <scope>NUCLEOTIDE SEQUENCE [LARGE SCALE GENOMIC DNA]</scope>
    <source>
        <strain evidence="4">HL-2020</strain>
        <tissue evidence="4">Leaf</tissue>
    </source>
</reference>
<evidence type="ECO:0000259" key="3">
    <source>
        <dbReference type="Pfam" id="PF25237"/>
    </source>
</evidence>
<dbReference type="PANTHER" id="PTHR43634">
    <property type="entry name" value="OW CONDUCTANCE MECHANOSENSITIVE CHANNEL"/>
    <property type="match status" value="1"/>
</dbReference>
<dbReference type="GO" id="GO:0016020">
    <property type="term" value="C:membrane"/>
    <property type="evidence" value="ECO:0007669"/>
    <property type="project" value="UniProtKB-SubCell"/>
</dbReference>
<dbReference type="InterPro" id="IPR057483">
    <property type="entry name" value="MSL2/3_TM_dom"/>
</dbReference>
<gene>
    <name evidence="4" type="ORF">IFM89_012755</name>
</gene>
<sequence>MPNRPSTGHILEALHNDPTSAVSLDQENNRQEAGPHTKRFLLEKRRNQRLDALNLRLSESVHRPIYSYTSRNNVFKCHSFLIPGQANEIPILKTVVTAISPRSCDMYGGSPLVLRLVPAISIIAFARNDSSWKKSSTHYVMSSYIQPLLLWTGAALVCRALDPISLPSEASQLVKQHLLNFVRSLSTVLAFAYCLSSLIQQTQKFFMETNDSNDTRNMGFQFVGKTVYTAVWIAAVSLFMELLGFSTHKWLTVGGLGTVLLTLAEREV</sequence>
<dbReference type="Proteomes" id="UP000631114">
    <property type="component" value="Unassembled WGS sequence"/>
</dbReference>
<dbReference type="PANTHER" id="PTHR43634:SF2">
    <property type="entry name" value="LOW CONDUCTANCE MECHANOSENSITIVE CHANNEL YNAI"/>
    <property type="match status" value="1"/>
</dbReference>